<dbReference type="EMBL" id="GBXM01008012">
    <property type="protein sequence ID" value="JAI00566.1"/>
    <property type="molecule type" value="Transcribed_RNA"/>
</dbReference>
<protein>
    <submittedName>
        <fullName evidence="1">Uncharacterized protein</fullName>
    </submittedName>
</protein>
<organism evidence="1">
    <name type="scientific">Anguilla anguilla</name>
    <name type="common">European freshwater eel</name>
    <name type="synonym">Muraena anguilla</name>
    <dbReference type="NCBI Taxonomy" id="7936"/>
    <lineage>
        <taxon>Eukaryota</taxon>
        <taxon>Metazoa</taxon>
        <taxon>Chordata</taxon>
        <taxon>Craniata</taxon>
        <taxon>Vertebrata</taxon>
        <taxon>Euteleostomi</taxon>
        <taxon>Actinopterygii</taxon>
        <taxon>Neopterygii</taxon>
        <taxon>Teleostei</taxon>
        <taxon>Anguilliformes</taxon>
        <taxon>Anguillidae</taxon>
        <taxon>Anguilla</taxon>
    </lineage>
</organism>
<accession>A0A0E9XFD7</accession>
<dbReference type="AlphaFoldDB" id="A0A0E9XFD7"/>
<name>A0A0E9XFD7_ANGAN</name>
<evidence type="ECO:0000313" key="1">
    <source>
        <dbReference type="EMBL" id="JAI00566.1"/>
    </source>
</evidence>
<proteinExistence type="predicted"/>
<reference evidence="1" key="2">
    <citation type="journal article" date="2015" name="Fish Shellfish Immunol.">
        <title>Early steps in the European eel (Anguilla anguilla)-Vibrio vulnificus interaction in the gills: Role of the RtxA13 toxin.</title>
        <authorList>
            <person name="Callol A."/>
            <person name="Pajuelo D."/>
            <person name="Ebbesson L."/>
            <person name="Teles M."/>
            <person name="MacKenzie S."/>
            <person name="Amaro C."/>
        </authorList>
    </citation>
    <scope>NUCLEOTIDE SEQUENCE</scope>
</reference>
<reference evidence="1" key="1">
    <citation type="submission" date="2014-11" db="EMBL/GenBank/DDBJ databases">
        <authorList>
            <person name="Amaro Gonzalez C."/>
        </authorList>
    </citation>
    <scope>NUCLEOTIDE SEQUENCE</scope>
</reference>
<sequence length="114" mass="12944">MPGVKAATPRTVKDILQNNAWYIKAMCLLPFGQTLLGLVARAFWPEVQAAVDGCQVMVELPSNEQSSEETDERERTFAVAEKAFENVSNIRCFFFSSLFFLLCPRLQYFTKTKP</sequence>